<feature type="compositionally biased region" description="Polar residues" evidence="1">
    <location>
        <begin position="30"/>
        <end position="51"/>
    </location>
</feature>
<keyword evidence="3" id="KW-1185">Reference proteome</keyword>
<sequence length="168" mass="18714">MWTVACHAPLSMGILQARILEWVAFPFSRGSSQSRDRTQVSALQMDSSQSEPPGEPKPYFQFGSVAQSCPTLCDSMNCSMPGIPVHHQLPESTQTHVHCVGDAIQPSHPLLSPLLLPLIFPSIRVFSNESALFTRWPMYWSFSFNISPSNEHPGLISFGMDWLDRLAV</sequence>
<reference evidence="2" key="1">
    <citation type="submission" date="2023-04" db="EMBL/GenBank/DDBJ databases">
        <authorList>
            <consortium name="ELIXIR-Norway"/>
        </authorList>
    </citation>
    <scope>NUCLEOTIDE SEQUENCE [LARGE SCALE GENOMIC DNA]</scope>
</reference>
<dbReference type="EMBL" id="OX459950">
    <property type="protein sequence ID" value="CAI9156570.1"/>
    <property type="molecule type" value="Genomic_DNA"/>
</dbReference>
<protein>
    <submittedName>
        <fullName evidence="2">Uncharacterized protein</fullName>
    </submittedName>
</protein>
<proteinExistence type="predicted"/>
<organism evidence="2 3">
    <name type="scientific">Rangifer tarandus platyrhynchus</name>
    <name type="common">Svalbard reindeer</name>
    <dbReference type="NCBI Taxonomy" id="3082113"/>
    <lineage>
        <taxon>Eukaryota</taxon>
        <taxon>Metazoa</taxon>
        <taxon>Chordata</taxon>
        <taxon>Craniata</taxon>
        <taxon>Vertebrata</taxon>
        <taxon>Euteleostomi</taxon>
        <taxon>Mammalia</taxon>
        <taxon>Eutheria</taxon>
        <taxon>Laurasiatheria</taxon>
        <taxon>Artiodactyla</taxon>
        <taxon>Ruminantia</taxon>
        <taxon>Pecora</taxon>
        <taxon>Cervidae</taxon>
        <taxon>Odocoileinae</taxon>
        <taxon>Rangifer</taxon>
    </lineage>
</organism>
<accession>A0ABN8Y4R3</accession>
<feature type="region of interest" description="Disordered" evidence="1">
    <location>
        <begin position="30"/>
        <end position="57"/>
    </location>
</feature>
<name>A0ABN8Y4R3_RANTA</name>
<gene>
    <name evidence="2" type="ORF">MRATA1EN1_LOCUS5532</name>
</gene>
<evidence type="ECO:0000313" key="3">
    <source>
        <dbReference type="Proteomes" id="UP001176941"/>
    </source>
</evidence>
<evidence type="ECO:0000313" key="2">
    <source>
        <dbReference type="EMBL" id="CAI9156570.1"/>
    </source>
</evidence>
<evidence type="ECO:0000256" key="1">
    <source>
        <dbReference type="SAM" id="MobiDB-lite"/>
    </source>
</evidence>
<dbReference type="Proteomes" id="UP001176941">
    <property type="component" value="Chromosome 14"/>
</dbReference>